<sequence length="127" mass="14207">MDCPRFRYRRRCCPFPMNGPGPDRSLQRQSPPAVAGGTDAGTGRNADGGAVPEVGGAAGMRSCHRRNQLVWASTVGALISKRRQPWRRGSLSGSFLQERELPDGTGQPWFQWRWLWPARPNCCPWSR</sequence>
<dbReference type="EMBL" id="HBUE01087633">
    <property type="protein sequence ID" value="CAG6480132.1"/>
    <property type="molecule type" value="Transcribed_RNA"/>
</dbReference>
<organism evidence="2">
    <name type="scientific">Culex pipiens</name>
    <name type="common">House mosquito</name>
    <dbReference type="NCBI Taxonomy" id="7175"/>
    <lineage>
        <taxon>Eukaryota</taxon>
        <taxon>Metazoa</taxon>
        <taxon>Ecdysozoa</taxon>
        <taxon>Arthropoda</taxon>
        <taxon>Hexapoda</taxon>
        <taxon>Insecta</taxon>
        <taxon>Pterygota</taxon>
        <taxon>Neoptera</taxon>
        <taxon>Endopterygota</taxon>
        <taxon>Diptera</taxon>
        <taxon>Nematocera</taxon>
        <taxon>Culicoidea</taxon>
        <taxon>Culicidae</taxon>
        <taxon>Culicinae</taxon>
        <taxon>Culicini</taxon>
        <taxon>Culex</taxon>
        <taxon>Culex</taxon>
    </lineage>
</organism>
<evidence type="ECO:0000313" key="2">
    <source>
        <dbReference type="EMBL" id="CAG6550498.1"/>
    </source>
</evidence>
<name>A0A8D8IBT6_CULPI</name>
<proteinExistence type="predicted"/>
<dbReference type="EMBL" id="HBUE01350354">
    <property type="protein sequence ID" value="CAG6602792.1"/>
    <property type="molecule type" value="Transcribed_RNA"/>
</dbReference>
<evidence type="ECO:0000256" key="1">
    <source>
        <dbReference type="SAM" id="MobiDB-lite"/>
    </source>
</evidence>
<dbReference type="AlphaFoldDB" id="A0A8D8IBT6"/>
<dbReference type="EMBL" id="HBUE01243254">
    <property type="protein sequence ID" value="CAG6550498.1"/>
    <property type="molecule type" value="Transcribed_RNA"/>
</dbReference>
<feature type="region of interest" description="Disordered" evidence="1">
    <location>
        <begin position="17"/>
        <end position="53"/>
    </location>
</feature>
<protein>
    <submittedName>
        <fullName evidence="2">(northern house mosquito) hypothetical protein</fullName>
    </submittedName>
</protein>
<accession>A0A8D8IBT6</accession>
<reference evidence="2" key="1">
    <citation type="submission" date="2021-05" db="EMBL/GenBank/DDBJ databases">
        <authorList>
            <person name="Alioto T."/>
            <person name="Alioto T."/>
            <person name="Gomez Garrido J."/>
        </authorList>
    </citation>
    <scope>NUCLEOTIDE SEQUENCE</scope>
</reference>